<sequence>MSLTVIGVRHHSPACARLVGSTIAALRPAFVLIEGPADMNERIGEMLLGHELPVAIFTSYLDDRRRHGSWAPFCEYSPEWEALRAGSESGAQLRFIDLPAWHEAFADRDNRYADAELRYAEAVERLCAEFGVDNSDALWDHVIEMCPADGVSDRLSAYFDVIRGESAAGEPDTAREAYMARWIRAARAEAGDRPVVVVVGGFHRPALLRLVAEPSSGGLADAPAGASGWPEIPQPPAEATAGSYLVPYSFRRLDAFGGYQSGMPSPEYYQRLWESGPEEAARHLVTAVAGRLRKRGQPVSTADLIAARTAAEALARLRGHTHPARVDVLDGLAGALVNEALDVPLPWAVRGVVTAGQHPAVVEMTAALSGERVGRLHPDTPLPPLVHSATIELERHGLDRAGEPTVDLTDPRDRAVSRILHRVRVLDIPGFRRDSGPATGIDPVLREQWTVRRHEHRLAALIEAGGYGPTLEAAAAARIAQRIGGAGGDLGALADALFDAALCGFTDLGSDVPGRLERGVATATDLPVLGRVLAVTLALWRHDRLLGTAGSAALGVVVAAASRRILWLAEGWHAPGAPADRARIAAVVAVRDAVVHAAGVGVDRTSAVEVAGRIAADRAAPPDLRGAFFGLGRSLLDETAPPGLFPDPAQAVRGAFAGGTAGDWLSGLFAVAREPVLAPAGILTLLDDLIGGLGADDFLFALPALRQAFTYFPPRERETIGERLLARRGLGGSGRDLLRVTVGAETVAAGMALDEMIEQRLASAGLISAEESG</sequence>
<accession>A0ABT6WUX5</accession>
<protein>
    <submittedName>
        <fullName evidence="1">DUF5682 family protein</fullName>
    </submittedName>
</protein>
<keyword evidence="2" id="KW-1185">Reference proteome</keyword>
<dbReference type="RefSeq" id="WP_282764733.1">
    <property type="nucleotide sequence ID" value="NZ_JASCTH010000026.1"/>
</dbReference>
<evidence type="ECO:0000313" key="2">
    <source>
        <dbReference type="Proteomes" id="UP001241758"/>
    </source>
</evidence>
<dbReference type="InterPro" id="IPR043737">
    <property type="entry name" value="DUF5682"/>
</dbReference>
<evidence type="ECO:0000313" key="1">
    <source>
        <dbReference type="EMBL" id="MDI6103542.1"/>
    </source>
</evidence>
<comment type="caution">
    <text evidence="1">The sequence shown here is derived from an EMBL/GenBank/DDBJ whole genome shotgun (WGS) entry which is preliminary data.</text>
</comment>
<reference evidence="1 2" key="1">
    <citation type="submission" date="2023-05" db="EMBL/GenBank/DDBJ databases">
        <title>Actinoplanes sp. NEAU-A12 genome sequencing.</title>
        <authorList>
            <person name="Wang Z.-S."/>
        </authorList>
    </citation>
    <scope>NUCLEOTIDE SEQUENCE [LARGE SCALE GENOMIC DNA]</scope>
    <source>
        <strain evidence="1 2">NEAU-A12</strain>
    </source>
</reference>
<organism evidence="1 2">
    <name type="scientific">Actinoplanes sandaracinus</name>
    <dbReference type="NCBI Taxonomy" id="3045177"/>
    <lineage>
        <taxon>Bacteria</taxon>
        <taxon>Bacillati</taxon>
        <taxon>Actinomycetota</taxon>
        <taxon>Actinomycetes</taxon>
        <taxon>Micromonosporales</taxon>
        <taxon>Micromonosporaceae</taxon>
        <taxon>Actinoplanes</taxon>
    </lineage>
</organism>
<gene>
    <name evidence="1" type="ORF">QLQ12_33520</name>
</gene>
<dbReference type="Pfam" id="PF18934">
    <property type="entry name" value="DUF5682"/>
    <property type="match status" value="1"/>
</dbReference>
<dbReference type="Proteomes" id="UP001241758">
    <property type="component" value="Unassembled WGS sequence"/>
</dbReference>
<proteinExistence type="predicted"/>
<dbReference type="EMBL" id="JASCTH010000026">
    <property type="protein sequence ID" value="MDI6103542.1"/>
    <property type="molecule type" value="Genomic_DNA"/>
</dbReference>
<name>A0ABT6WUX5_9ACTN</name>